<keyword evidence="3" id="KW-0349">Heme</keyword>
<accession>A0ABU2J6N5</accession>
<feature type="compositionally biased region" description="Polar residues" evidence="9">
    <location>
        <begin position="1"/>
        <end position="11"/>
    </location>
</feature>
<evidence type="ECO:0000256" key="6">
    <source>
        <dbReference type="ARBA" id="ARBA00023002"/>
    </source>
</evidence>
<dbReference type="InterPro" id="IPR006311">
    <property type="entry name" value="TAT_signal"/>
</dbReference>
<evidence type="ECO:0000259" key="10">
    <source>
        <dbReference type="Pfam" id="PF04261"/>
    </source>
</evidence>
<dbReference type="InterPro" id="IPR048327">
    <property type="entry name" value="Dyp_perox_N"/>
</dbReference>
<dbReference type="InterPro" id="IPR048328">
    <property type="entry name" value="Dyp_perox_C"/>
</dbReference>
<dbReference type="Pfam" id="PF20628">
    <property type="entry name" value="Dyp_perox_C"/>
    <property type="match status" value="1"/>
</dbReference>
<evidence type="ECO:0000256" key="9">
    <source>
        <dbReference type="SAM" id="MobiDB-lite"/>
    </source>
</evidence>
<evidence type="ECO:0000256" key="2">
    <source>
        <dbReference type="ARBA" id="ARBA00022559"/>
    </source>
</evidence>
<evidence type="ECO:0000256" key="8">
    <source>
        <dbReference type="ARBA" id="ARBA00025737"/>
    </source>
</evidence>
<keyword evidence="13" id="KW-1185">Reference proteome</keyword>
<comment type="similarity">
    <text evidence="8">Belongs to the DyP-type peroxidase family.</text>
</comment>
<feature type="domain" description="Dyp-type peroxidase C-terminal" evidence="11">
    <location>
        <begin position="238"/>
        <end position="419"/>
    </location>
</feature>
<proteinExistence type="inferred from homology"/>
<sequence>MASNQRGSNQPPDERRGLDRRAFLRRAGLVTGGVAVGGVAGTLAERAAADPSGPGSAARNPNPLSGAAEASTASDPIEFYGRHQPGVTDRAPAQLRFLTFDLTDAGRRGGALAKVMTRLSGAAAAMMAGHWLPEQGAVTENLAPAGLTITFGFGAGLLRAAGKPVPPALNPLPALPGDALDPARGDGDLAIQVCSGDPQVVSSVARALVVLARGPLRLRWSQNGFLPSAAASRDAGATPRNLMGQLDGTDNPTGSRLEIAVWLPSQGASPGWMADGTYLVTRRIRMLLDSWQEQPTAFKEHVIGRSLSTGAPLSGGDEHTAPEFTARDRSGALAIATNAHVRLAHPANNAGATMLRRGYSFDDGFRADGQPDAGLFFQAFQVDPEQAFTPIQRRLAGSDALRRFIRHEASAVFAIPPGATRGGWVGETLLGT</sequence>
<comment type="caution">
    <text evidence="12">The sequence shown here is derived from an EMBL/GenBank/DDBJ whole genome shotgun (WGS) entry which is preliminary data.</text>
</comment>
<dbReference type="Proteomes" id="UP001183176">
    <property type="component" value="Unassembled WGS sequence"/>
</dbReference>
<evidence type="ECO:0000256" key="1">
    <source>
        <dbReference type="ARBA" id="ARBA00001970"/>
    </source>
</evidence>
<keyword evidence="7" id="KW-0408">Iron</keyword>
<evidence type="ECO:0000256" key="3">
    <source>
        <dbReference type="ARBA" id="ARBA00022617"/>
    </source>
</evidence>
<evidence type="ECO:0000313" key="12">
    <source>
        <dbReference type="EMBL" id="MDT0260651.1"/>
    </source>
</evidence>
<dbReference type="InterPro" id="IPR011008">
    <property type="entry name" value="Dimeric_a/b-barrel"/>
</dbReference>
<evidence type="ECO:0000256" key="4">
    <source>
        <dbReference type="ARBA" id="ARBA00022723"/>
    </source>
</evidence>
<organism evidence="12 13">
    <name type="scientific">Jatrophihabitans lederbergiae</name>
    <dbReference type="NCBI Taxonomy" id="3075547"/>
    <lineage>
        <taxon>Bacteria</taxon>
        <taxon>Bacillati</taxon>
        <taxon>Actinomycetota</taxon>
        <taxon>Actinomycetes</taxon>
        <taxon>Jatrophihabitantales</taxon>
        <taxon>Jatrophihabitantaceae</taxon>
        <taxon>Jatrophihabitans</taxon>
    </lineage>
</organism>
<comment type="cofactor">
    <cofactor evidence="1">
        <name>heme b</name>
        <dbReference type="ChEBI" id="CHEBI:60344"/>
    </cofactor>
</comment>
<feature type="compositionally biased region" description="Low complexity" evidence="9">
    <location>
        <begin position="47"/>
        <end position="59"/>
    </location>
</feature>
<dbReference type="EMBL" id="JAVREH010000004">
    <property type="protein sequence ID" value="MDT0260651.1"/>
    <property type="molecule type" value="Genomic_DNA"/>
</dbReference>
<gene>
    <name evidence="12" type="ORF">RM423_04515</name>
</gene>
<keyword evidence="4" id="KW-0479">Metal-binding</keyword>
<dbReference type="GO" id="GO:0004601">
    <property type="term" value="F:peroxidase activity"/>
    <property type="evidence" value="ECO:0007669"/>
    <property type="project" value="UniProtKB-KW"/>
</dbReference>
<name>A0ABU2J6N5_9ACTN</name>
<keyword evidence="2 12" id="KW-0575">Peroxidase</keyword>
<reference evidence="13" key="1">
    <citation type="submission" date="2023-07" db="EMBL/GenBank/DDBJ databases">
        <title>30 novel species of actinomycetes from the DSMZ collection.</title>
        <authorList>
            <person name="Nouioui I."/>
        </authorList>
    </citation>
    <scope>NUCLEOTIDE SEQUENCE [LARGE SCALE GENOMIC DNA]</scope>
    <source>
        <strain evidence="13">DSM 44399</strain>
    </source>
</reference>
<dbReference type="SUPFAM" id="SSF54909">
    <property type="entry name" value="Dimeric alpha+beta barrel"/>
    <property type="match status" value="1"/>
</dbReference>
<evidence type="ECO:0000259" key="11">
    <source>
        <dbReference type="Pfam" id="PF20628"/>
    </source>
</evidence>
<dbReference type="PROSITE" id="PS51318">
    <property type="entry name" value="TAT"/>
    <property type="match status" value="1"/>
</dbReference>
<feature type="domain" description="Dyp-type peroxidase N-terminal" evidence="10">
    <location>
        <begin position="84"/>
        <end position="225"/>
    </location>
</feature>
<feature type="compositionally biased region" description="Basic and acidic residues" evidence="9">
    <location>
        <begin position="12"/>
        <end position="21"/>
    </location>
</feature>
<dbReference type="InterPro" id="IPR006314">
    <property type="entry name" value="Dyp_peroxidase"/>
</dbReference>
<protein>
    <submittedName>
        <fullName evidence="12">Dyp-type peroxidase</fullName>
    </submittedName>
</protein>
<dbReference type="PANTHER" id="PTHR30521">
    <property type="entry name" value="DEFERROCHELATASE/PEROXIDASE"/>
    <property type="match status" value="1"/>
</dbReference>
<keyword evidence="5" id="KW-0732">Signal</keyword>
<dbReference type="NCBIfam" id="TIGR01413">
    <property type="entry name" value="Dyp_perox_fam"/>
    <property type="match status" value="1"/>
</dbReference>
<evidence type="ECO:0000313" key="13">
    <source>
        <dbReference type="Proteomes" id="UP001183176"/>
    </source>
</evidence>
<dbReference type="PROSITE" id="PS51404">
    <property type="entry name" value="DYP_PEROXIDASE"/>
    <property type="match status" value="1"/>
</dbReference>
<feature type="region of interest" description="Disordered" evidence="9">
    <location>
        <begin position="1"/>
        <end position="21"/>
    </location>
</feature>
<dbReference type="RefSeq" id="WP_311421808.1">
    <property type="nucleotide sequence ID" value="NZ_JAVREH010000004.1"/>
</dbReference>
<feature type="region of interest" description="Disordered" evidence="9">
    <location>
        <begin position="47"/>
        <end position="72"/>
    </location>
</feature>
<keyword evidence="6" id="KW-0560">Oxidoreductase</keyword>
<dbReference type="Pfam" id="PF04261">
    <property type="entry name" value="Dyp_perox_N"/>
    <property type="match status" value="1"/>
</dbReference>
<evidence type="ECO:0000256" key="7">
    <source>
        <dbReference type="ARBA" id="ARBA00023004"/>
    </source>
</evidence>
<dbReference type="PANTHER" id="PTHR30521:SF4">
    <property type="entry name" value="DEFERROCHELATASE"/>
    <property type="match status" value="1"/>
</dbReference>
<evidence type="ECO:0000256" key="5">
    <source>
        <dbReference type="ARBA" id="ARBA00022729"/>
    </source>
</evidence>